<organism evidence="6 7">
    <name type="scientific">Roseovarius gaetbuli</name>
    <dbReference type="NCBI Taxonomy" id="1356575"/>
    <lineage>
        <taxon>Bacteria</taxon>
        <taxon>Pseudomonadati</taxon>
        <taxon>Pseudomonadota</taxon>
        <taxon>Alphaproteobacteria</taxon>
        <taxon>Rhodobacterales</taxon>
        <taxon>Roseobacteraceae</taxon>
        <taxon>Roseovarius</taxon>
    </lineage>
</organism>
<dbReference type="OrthoDB" id="651281at2"/>
<evidence type="ECO:0000256" key="4">
    <source>
        <dbReference type="ARBA" id="ARBA00025742"/>
    </source>
</evidence>
<keyword evidence="3" id="KW-0408">Iron</keyword>
<dbReference type="GO" id="GO:0046872">
    <property type="term" value="F:metal ion binding"/>
    <property type="evidence" value="ECO:0007669"/>
    <property type="project" value="UniProtKB-KW"/>
</dbReference>
<dbReference type="EMBL" id="FWFJ01000037">
    <property type="protein sequence ID" value="SLN66149.1"/>
    <property type="molecule type" value="Genomic_DNA"/>
</dbReference>
<evidence type="ECO:0000313" key="6">
    <source>
        <dbReference type="EMBL" id="SLN66149.1"/>
    </source>
</evidence>
<reference evidence="7" key="1">
    <citation type="submission" date="2017-03" db="EMBL/GenBank/DDBJ databases">
        <authorList>
            <person name="Rodrigo-Torres L."/>
            <person name="Arahal R.D."/>
            <person name="Lucena T."/>
        </authorList>
    </citation>
    <scope>NUCLEOTIDE SEQUENCE [LARGE SCALE GENOMIC DNA]</scope>
    <source>
        <strain evidence="7">CECT 8370</strain>
    </source>
</reference>
<accession>A0A1X6ZZH7</accession>
<dbReference type="InterPro" id="IPR004843">
    <property type="entry name" value="Calcineurin-like_PHP"/>
</dbReference>
<dbReference type="AlphaFoldDB" id="A0A1X6ZZH7"/>
<dbReference type="GO" id="GO:0004114">
    <property type="term" value="F:3',5'-cyclic-nucleotide phosphodiesterase activity"/>
    <property type="evidence" value="ECO:0007669"/>
    <property type="project" value="UniProtKB-EC"/>
</dbReference>
<dbReference type="InterPro" id="IPR050884">
    <property type="entry name" value="CNP_phosphodiesterase-III"/>
</dbReference>
<keyword evidence="1" id="KW-0479">Metal-binding</keyword>
<dbReference type="SUPFAM" id="SSF56300">
    <property type="entry name" value="Metallo-dependent phosphatases"/>
    <property type="match status" value="1"/>
</dbReference>
<name>A0A1X6ZZH7_9RHOB</name>
<evidence type="ECO:0000256" key="3">
    <source>
        <dbReference type="ARBA" id="ARBA00023004"/>
    </source>
</evidence>
<dbReference type="Gene3D" id="3.60.21.10">
    <property type="match status" value="1"/>
</dbReference>
<evidence type="ECO:0000256" key="1">
    <source>
        <dbReference type="ARBA" id="ARBA00022723"/>
    </source>
</evidence>
<evidence type="ECO:0000313" key="7">
    <source>
        <dbReference type="Proteomes" id="UP000194012"/>
    </source>
</evidence>
<protein>
    <submittedName>
        <fullName evidence="6">3',5'-cyclic adenosine monophosphate phosphodiesterase CpdA</fullName>
        <ecNumber evidence="6">3.1.4.17</ecNumber>
    </submittedName>
</protein>
<dbReference type="InterPro" id="IPR029052">
    <property type="entry name" value="Metallo-depent_PP-like"/>
</dbReference>
<feature type="domain" description="Calcineurin-like phosphoesterase" evidence="5">
    <location>
        <begin position="15"/>
        <end position="207"/>
    </location>
</feature>
<keyword evidence="2 6" id="KW-0378">Hydrolase</keyword>
<gene>
    <name evidence="6" type="primary">cpdA_3</name>
    <name evidence="6" type="ORF">ROG8370_03078</name>
</gene>
<dbReference type="PANTHER" id="PTHR42988:SF2">
    <property type="entry name" value="CYCLIC NUCLEOTIDE PHOSPHODIESTERASE CBUA0032-RELATED"/>
    <property type="match status" value="1"/>
</dbReference>
<dbReference type="InterPro" id="IPR026575">
    <property type="entry name" value="GpdQ/CpdA-like"/>
</dbReference>
<evidence type="ECO:0000256" key="2">
    <source>
        <dbReference type="ARBA" id="ARBA00022801"/>
    </source>
</evidence>
<dbReference type="Proteomes" id="UP000194012">
    <property type="component" value="Unassembled WGS sequence"/>
</dbReference>
<dbReference type="CDD" id="cd07402">
    <property type="entry name" value="MPP_GpdQ"/>
    <property type="match status" value="1"/>
</dbReference>
<dbReference type="RefSeq" id="WP_085828033.1">
    <property type="nucleotide sequence ID" value="NZ_FWFJ01000037.1"/>
</dbReference>
<evidence type="ECO:0000259" key="5">
    <source>
        <dbReference type="Pfam" id="PF00149"/>
    </source>
</evidence>
<proteinExistence type="inferred from homology"/>
<dbReference type="Pfam" id="PF00149">
    <property type="entry name" value="Metallophos"/>
    <property type="match status" value="1"/>
</dbReference>
<keyword evidence="7" id="KW-1185">Reference proteome</keyword>
<dbReference type="EC" id="3.1.4.17" evidence="6"/>
<dbReference type="PANTHER" id="PTHR42988">
    <property type="entry name" value="PHOSPHOHYDROLASE"/>
    <property type="match status" value="1"/>
</dbReference>
<comment type="similarity">
    <text evidence="4">Belongs to the cyclic nucleotide phosphodiesterase class-III family.</text>
</comment>
<sequence length="301" mass="32962">MTADRAEATHDANTRIIWLSDLHFEDHGTVLGHDPRARLDAAISFINQSDAEADLCLISGDMVETATAANYRALAAELDRRAIPWWPMTGNHDKRALFLEHLRLPKGAMPGFAQYAIELPQARVICLDSLNPGAASGLLCAERLDWLERALLAEPDKATLVFLHHPPMALDLPMLDPDRLENGAALMDLLARFPAVRQLCFGHVHRPVSGHIGRIAFSSLRSALYQAPPPVPPWDWESFTPAVEAPELGLITLHDDQINIAFLPFCTASLGVNGVPNDEKAPLTCAQFPIQPSAPPAMFLS</sequence>